<dbReference type="SUPFAM" id="SSF49562">
    <property type="entry name" value="C2 domain (Calcium/lipid-binding domain, CaLB)"/>
    <property type="match status" value="1"/>
</dbReference>
<feature type="domain" description="C2" evidence="4">
    <location>
        <begin position="1"/>
        <end position="109"/>
    </location>
</feature>
<keyword evidence="3" id="KW-0106">Calcium</keyword>
<dbReference type="STRING" id="240159.A0A4V6ARC3"/>
<accession>A0A4V6ARC3</accession>
<dbReference type="Proteomes" id="UP000298787">
    <property type="component" value="Chromosome 11"/>
</dbReference>
<dbReference type="AlphaFoldDB" id="A0A4V6ARC3"/>
<dbReference type="CDD" id="cd04042">
    <property type="entry name" value="C2A_MCTP_PRT"/>
    <property type="match status" value="1"/>
</dbReference>
<reference evidence="5 6" key="1">
    <citation type="submission" date="2019-01" db="EMBL/GenBank/DDBJ databases">
        <title>Genome Assembly of Collichthys lucidus.</title>
        <authorList>
            <person name="Cai M."/>
            <person name="Xiao S."/>
        </authorList>
    </citation>
    <scope>NUCLEOTIDE SEQUENCE [LARGE SCALE GENOMIC DNA]</scope>
    <source>
        <strain evidence="5">JT15FE1705JMU</strain>
        <tissue evidence="5">Muscle</tissue>
    </source>
</reference>
<keyword evidence="5" id="KW-0812">Transmembrane</keyword>
<organism evidence="5 6">
    <name type="scientific">Collichthys lucidus</name>
    <name type="common">Big head croaker</name>
    <name type="synonym">Sciaena lucida</name>
    <dbReference type="NCBI Taxonomy" id="240159"/>
    <lineage>
        <taxon>Eukaryota</taxon>
        <taxon>Metazoa</taxon>
        <taxon>Chordata</taxon>
        <taxon>Craniata</taxon>
        <taxon>Vertebrata</taxon>
        <taxon>Euteleostomi</taxon>
        <taxon>Actinopterygii</taxon>
        <taxon>Neopterygii</taxon>
        <taxon>Teleostei</taxon>
        <taxon>Neoteleostei</taxon>
        <taxon>Acanthomorphata</taxon>
        <taxon>Eupercaria</taxon>
        <taxon>Sciaenidae</taxon>
        <taxon>Collichthys</taxon>
    </lineage>
</organism>
<dbReference type="Gene3D" id="2.60.40.150">
    <property type="entry name" value="C2 domain"/>
    <property type="match status" value="1"/>
</dbReference>
<dbReference type="PANTHER" id="PTHR45911">
    <property type="entry name" value="C2 DOMAIN-CONTAINING PROTEIN"/>
    <property type="match status" value="1"/>
</dbReference>
<proteinExistence type="inferred from homology"/>
<dbReference type="InterPro" id="IPR000008">
    <property type="entry name" value="C2_dom"/>
</dbReference>
<evidence type="ECO:0000256" key="3">
    <source>
        <dbReference type="ARBA" id="ARBA00022837"/>
    </source>
</evidence>
<dbReference type="SMART" id="SM00239">
    <property type="entry name" value="C2"/>
    <property type="match status" value="1"/>
</dbReference>
<gene>
    <name evidence="5" type="ORF">D9C73_012301</name>
</gene>
<keyword evidence="6" id="KW-1185">Reference proteome</keyword>
<sequence>MLYKGGKNIKGTGEQQNNLILQSQQSPRGTSDPYVKFKIAGKEVFRSKTIHKNLNPVWDERVCLLVETLKDPLYVKVFDYDFGLQDDFMGSAYLHLESLEHHRTLDVTLDLKDPQYPEHNLGSLELAVTLSPKEGDVRDAIQNGERKAYVLKSKELTGPTKGVIFLEIDVIFNATDVTLNFSNTAAATEVELWAIQHLNLQMCAKLLTQGPRILQGQGVEPRLIDTDLLLKSSLIFYALFHGSYDSAYECVSFPIAHMVGIGDPVPVLASGGCAEKLVRAGGEIVRGEARSAREWDSSMCRGQKRIEKKTRGKRLSNYFKQHTKLKHCAEPSKGQHPERCGFPAVWGEGNAKGISAELTLKASAARGVCLGACCCCFVYTVTAAVAVCRFFCLNPELKPHRSNKQREIYIALAMLTLLSHDSIFSSARRFAVAFMNMELPFSPPPPAFSSSSTPASPLSSPPAGLLHSAYFSLHTNTISDLRYQRCASVLLPENMHPYKVLS</sequence>
<evidence type="ECO:0000256" key="1">
    <source>
        <dbReference type="ARBA" id="ARBA00007923"/>
    </source>
</evidence>
<keyword evidence="5" id="KW-0472">Membrane</keyword>
<dbReference type="GO" id="GO:0005509">
    <property type="term" value="F:calcium ion binding"/>
    <property type="evidence" value="ECO:0007669"/>
    <property type="project" value="TreeGrafter"/>
</dbReference>
<dbReference type="GO" id="GO:0030672">
    <property type="term" value="C:synaptic vesicle membrane"/>
    <property type="evidence" value="ECO:0007669"/>
    <property type="project" value="TreeGrafter"/>
</dbReference>
<dbReference type="InterPro" id="IPR035892">
    <property type="entry name" value="C2_domain_sf"/>
</dbReference>
<comment type="similarity">
    <text evidence="1">Belongs to the MCTP family.</text>
</comment>
<dbReference type="PROSITE" id="PS50004">
    <property type="entry name" value="C2"/>
    <property type="match status" value="1"/>
</dbReference>
<dbReference type="PANTHER" id="PTHR45911:SF3">
    <property type="entry name" value="DYSFERLIN-RELATED"/>
    <property type="match status" value="1"/>
</dbReference>
<dbReference type="Pfam" id="PF00168">
    <property type="entry name" value="C2"/>
    <property type="match status" value="1"/>
</dbReference>
<evidence type="ECO:0000313" key="5">
    <source>
        <dbReference type="EMBL" id="TKS78872.1"/>
    </source>
</evidence>
<dbReference type="PRINTS" id="PR00360">
    <property type="entry name" value="C2DOMAIN"/>
</dbReference>
<protein>
    <submittedName>
        <fullName evidence="5">Multiple C2 and transmembrane domain-containing protein 1</fullName>
    </submittedName>
</protein>
<dbReference type="EMBL" id="CM014088">
    <property type="protein sequence ID" value="TKS78872.1"/>
    <property type="molecule type" value="Genomic_DNA"/>
</dbReference>
<evidence type="ECO:0000256" key="2">
    <source>
        <dbReference type="ARBA" id="ARBA00022723"/>
    </source>
</evidence>
<evidence type="ECO:0000313" key="6">
    <source>
        <dbReference type="Proteomes" id="UP000298787"/>
    </source>
</evidence>
<keyword evidence="2" id="KW-0479">Metal-binding</keyword>
<dbReference type="GO" id="GO:0046928">
    <property type="term" value="P:regulation of neurotransmitter secretion"/>
    <property type="evidence" value="ECO:0007669"/>
    <property type="project" value="TreeGrafter"/>
</dbReference>
<name>A0A4V6ARC3_COLLU</name>
<evidence type="ECO:0000259" key="4">
    <source>
        <dbReference type="PROSITE" id="PS50004"/>
    </source>
</evidence>